<protein>
    <recommendedName>
        <fullName evidence="7">Palmitoyltransferase</fullName>
        <ecNumber evidence="7">2.3.1.225</ecNumber>
    </recommendedName>
</protein>
<evidence type="ECO:0000256" key="3">
    <source>
        <dbReference type="ARBA" id="ARBA00022692"/>
    </source>
</evidence>
<keyword evidence="6 7" id="KW-0012">Acyltransferase</keyword>
<dbReference type="GeneID" id="117135994"/>
<evidence type="ECO:0000256" key="7">
    <source>
        <dbReference type="RuleBase" id="RU079119"/>
    </source>
</evidence>
<evidence type="ECO:0000256" key="5">
    <source>
        <dbReference type="ARBA" id="ARBA00023136"/>
    </source>
</evidence>
<feature type="transmembrane region" description="Helical" evidence="7">
    <location>
        <begin position="12"/>
        <end position="40"/>
    </location>
</feature>
<name>A0A6P8JAR4_DROMA</name>
<feature type="transmembrane region" description="Helical" evidence="7">
    <location>
        <begin position="193"/>
        <end position="218"/>
    </location>
</feature>
<evidence type="ECO:0000256" key="4">
    <source>
        <dbReference type="ARBA" id="ARBA00022989"/>
    </source>
</evidence>
<dbReference type="GO" id="GO:0016020">
    <property type="term" value="C:membrane"/>
    <property type="evidence" value="ECO:0007669"/>
    <property type="project" value="UniProtKB-SubCell"/>
</dbReference>
<keyword evidence="5 7" id="KW-0472">Membrane</keyword>
<dbReference type="InterPro" id="IPR001594">
    <property type="entry name" value="Palmitoyltrfase_DHHC"/>
</dbReference>
<evidence type="ECO:0000256" key="1">
    <source>
        <dbReference type="ARBA" id="ARBA00004141"/>
    </source>
</evidence>
<comment type="catalytic activity">
    <reaction evidence="7">
        <text>L-cysteinyl-[protein] + hexadecanoyl-CoA = S-hexadecanoyl-L-cysteinyl-[protein] + CoA</text>
        <dbReference type="Rhea" id="RHEA:36683"/>
        <dbReference type="Rhea" id="RHEA-COMP:10131"/>
        <dbReference type="Rhea" id="RHEA-COMP:11032"/>
        <dbReference type="ChEBI" id="CHEBI:29950"/>
        <dbReference type="ChEBI" id="CHEBI:57287"/>
        <dbReference type="ChEBI" id="CHEBI:57379"/>
        <dbReference type="ChEBI" id="CHEBI:74151"/>
        <dbReference type="EC" id="2.3.1.225"/>
    </reaction>
</comment>
<dbReference type="RefSeq" id="XP_033152500.1">
    <property type="nucleotide sequence ID" value="XM_033296609.1"/>
</dbReference>
<evidence type="ECO:0000256" key="2">
    <source>
        <dbReference type="ARBA" id="ARBA00022679"/>
    </source>
</evidence>
<evidence type="ECO:0000259" key="8">
    <source>
        <dbReference type="Pfam" id="PF01529"/>
    </source>
</evidence>
<evidence type="ECO:0000313" key="9">
    <source>
        <dbReference type="Proteomes" id="UP000515162"/>
    </source>
</evidence>
<comment type="domain">
    <text evidence="7">The DHHC domain is required for palmitoyltransferase activity.</text>
</comment>
<dbReference type="EC" id="2.3.1.225" evidence="7"/>
<gene>
    <name evidence="10" type="primary">LOC117135994</name>
</gene>
<keyword evidence="2 7" id="KW-0808">Transferase</keyword>
<dbReference type="PANTHER" id="PTHR12246">
    <property type="entry name" value="PALMITOYLTRANSFERASE ZDHHC16"/>
    <property type="match status" value="1"/>
</dbReference>
<keyword evidence="3 7" id="KW-0812">Transmembrane</keyword>
<feature type="transmembrane region" description="Helical" evidence="7">
    <location>
        <begin position="46"/>
        <end position="62"/>
    </location>
</feature>
<dbReference type="PROSITE" id="PS50216">
    <property type="entry name" value="DHHC"/>
    <property type="match status" value="1"/>
</dbReference>
<dbReference type="Pfam" id="PF01529">
    <property type="entry name" value="DHHC"/>
    <property type="match status" value="1"/>
</dbReference>
<organism evidence="9 10">
    <name type="scientific">Drosophila mauritiana</name>
    <name type="common">Fruit fly</name>
    <dbReference type="NCBI Taxonomy" id="7226"/>
    <lineage>
        <taxon>Eukaryota</taxon>
        <taxon>Metazoa</taxon>
        <taxon>Ecdysozoa</taxon>
        <taxon>Arthropoda</taxon>
        <taxon>Hexapoda</taxon>
        <taxon>Insecta</taxon>
        <taxon>Pterygota</taxon>
        <taxon>Neoptera</taxon>
        <taxon>Endopterygota</taxon>
        <taxon>Diptera</taxon>
        <taxon>Brachycera</taxon>
        <taxon>Muscomorpha</taxon>
        <taxon>Ephydroidea</taxon>
        <taxon>Drosophilidae</taxon>
        <taxon>Drosophila</taxon>
        <taxon>Sophophora</taxon>
    </lineage>
</organism>
<dbReference type="InterPro" id="IPR039859">
    <property type="entry name" value="PFA4/ZDH16/20/ERF2-like"/>
</dbReference>
<reference evidence="10" key="1">
    <citation type="submission" date="2025-08" db="UniProtKB">
        <authorList>
            <consortium name="RefSeq"/>
        </authorList>
    </citation>
    <scope>IDENTIFICATION</scope>
    <source>
        <strain evidence="10">Mau12</strain>
        <tissue evidence="10">Whole Body</tissue>
    </source>
</reference>
<dbReference type="Proteomes" id="UP000515162">
    <property type="component" value="Chromosome 2R"/>
</dbReference>
<keyword evidence="9" id="KW-1185">Reference proteome</keyword>
<keyword evidence="4 7" id="KW-1133">Transmembrane helix</keyword>
<evidence type="ECO:0000313" key="10">
    <source>
        <dbReference type="RefSeq" id="XP_033152500.1"/>
    </source>
</evidence>
<evidence type="ECO:0000256" key="6">
    <source>
        <dbReference type="ARBA" id="ARBA00023315"/>
    </source>
</evidence>
<proteinExistence type="inferred from homology"/>
<feature type="transmembrane region" description="Helical" evidence="7">
    <location>
        <begin position="139"/>
        <end position="160"/>
    </location>
</feature>
<feature type="domain" description="Palmitoyltransferase DHHC" evidence="8">
    <location>
        <begin position="91"/>
        <end position="220"/>
    </location>
</feature>
<dbReference type="AlphaFoldDB" id="A0A6P8JAR4"/>
<accession>A0A6P8JAR4</accession>
<comment type="similarity">
    <text evidence="7">Belongs to the DHHC palmitoyltransferase family.</text>
</comment>
<sequence length="278" mass="32128">MRIRSNPMPSRLVDILCFLIIGVFLPVVFMFEIVVVLPAFHEPGGFFHTFTFLMAMFLVFNIKGNMIACMMIDTSVNVKKVDPPSDQLNWRECGECQKLAPPRSWHCKTCKVCILKRDHHCIYTGCCIGLRNHRFFMGFIFYLFVGSVYALVYNSIYMWVIHGHIYSNWLTVLKLACPMLHMVTGSFWSNMYLVFYSLNILALAYGVLLLAYHVPIVLRGGVSADRTKESKEKYDRGVYQNLRSVFGSRMHLAWLSPLIRSDLPDDGYHWNVPTNKQD</sequence>
<dbReference type="GO" id="GO:0019706">
    <property type="term" value="F:protein-cysteine S-palmitoyltransferase activity"/>
    <property type="evidence" value="ECO:0007669"/>
    <property type="project" value="UniProtKB-EC"/>
</dbReference>
<comment type="subcellular location">
    <subcellularLocation>
        <location evidence="1">Membrane</location>
        <topology evidence="1">Multi-pass membrane protein</topology>
    </subcellularLocation>
</comment>